<accession>A0A372MFC1</accession>
<dbReference type="RefSeq" id="WP_117331372.1">
    <property type="nucleotide sequence ID" value="NZ_QUWK01000016.1"/>
</dbReference>
<dbReference type="InterPro" id="IPR014710">
    <property type="entry name" value="RmlC-like_jellyroll"/>
</dbReference>
<dbReference type="InterPro" id="IPR013096">
    <property type="entry name" value="Cupin_2"/>
</dbReference>
<proteinExistence type="predicted"/>
<dbReference type="Proteomes" id="UP000264002">
    <property type="component" value="Unassembled WGS sequence"/>
</dbReference>
<dbReference type="AlphaFoldDB" id="A0A372MFC1"/>
<dbReference type="Gene3D" id="2.60.120.10">
    <property type="entry name" value="Jelly Rolls"/>
    <property type="match status" value="1"/>
</dbReference>
<organism evidence="2 3">
    <name type="scientific">Sphaerochaeta halotolerans</name>
    <dbReference type="NCBI Taxonomy" id="2293840"/>
    <lineage>
        <taxon>Bacteria</taxon>
        <taxon>Pseudomonadati</taxon>
        <taxon>Spirochaetota</taxon>
        <taxon>Spirochaetia</taxon>
        <taxon>Spirochaetales</taxon>
        <taxon>Sphaerochaetaceae</taxon>
        <taxon>Sphaerochaeta</taxon>
    </lineage>
</organism>
<dbReference type="CDD" id="cd02238">
    <property type="entry name" value="cupin_KdgF"/>
    <property type="match status" value="1"/>
</dbReference>
<name>A0A372MFC1_9SPIR</name>
<comment type="caution">
    <text evidence="2">The sequence shown here is derived from an EMBL/GenBank/DDBJ whole genome shotgun (WGS) entry which is preliminary data.</text>
</comment>
<dbReference type="PANTHER" id="PTHR40112">
    <property type="entry name" value="H2HPP ISOMERASE"/>
    <property type="match status" value="1"/>
</dbReference>
<keyword evidence="3" id="KW-1185">Reference proteome</keyword>
<sequence length="114" mass="12665">MSSTQAGYEVVAEGVKRKILSYNETIMAVEVHFETGGVGSVHSHPHTQLTYVLEGSFTFTIDGKPVEVSKGDTLVFEPEVKHGTICLEKGVVLDVFTPYREDFVGVRYHTNFEI</sequence>
<reference evidence="2 3" key="2">
    <citation type="submission" date="2018-09" db="EMBL/GenBank/DDBJ databases">
        <title>Genome of Sphaerochaeta halotolerans strain 4-11.</title>
        <authorList>
            <person name="Nazina T.N."/>
            <person name="Sokolova D.S."/>
        </authorList>
    </citation>
    <scope>NUCLEOTIDE SEQUENCE [LARGE SCALE GENOMIC DNA]</scope>
    <source>
        <strain evidence="2 3">4-11</strain>
    </source>
</reference>
<dbReference type="PANTHER" id="PTHR40112:SF1">
    <property type="entry name" value="H2HPP ISOMERASE"/>
    <property type="match status" value="1"/>
</dbReference>
<gene>
    <name evidence="2" type="ORF">DYP60_12615</name>
</gene>
<dbReference type="SUPFAM" id="SSF51182">
    <property type="entry name" value="RmlC-like cupins"/>
    <property type="match status" value="1"/>
</dbReference>
<dbReference type="PIRSF" id="PIRSF029883">
    <property type="entry name" value="KdgF"/>
    <property type="match status" value="1"/>
</dbReference>
<evidence type="ECO:0000259" key="1">
    <source>
        <dbReference type="Pfam" id="PF07883"/>
    </source>
</evidence>
<feature type="domain" description="Cupin type-2" evidence="1">
    <location>
        <begin position="30"/>
        <end position="93"/>
    </location>
</feature>
<dbReference type="InterPro" id="IPR052535">
    <property type="entry name" value="Bacilysin_H2HPP_isomerase"/>
</dbReference>
<reference evidence="3" key="1">
    <citation type="submission" date="2018-08" db="EMBL/GenBank/DDBJ databases">
        <authorList>
            <person name="Grouzdev D.S."/>
            <person name="Krutkina M.S."/>
        </authorList>
    </citation>
    <scope>NUCLEOTIDE SEQUENCE [LARGE SCALE GENOMIC DNA]</scope>
    <source>
        <strain evidence="3">4-11</strain>
    </source>
</reference>
<protein>
    <submittedName>
        <fullName evidence="2">Cupin domain-containing protein</fullName>
    </submittedName>
</protein>
<dbReference type="InterPro" id="IPR011051">
    <property type="entry name" value="RmlC_Cupin_sf"/>
</dbReference>
<evidence type="ECO:0000313" key="3">
    <source>
        <dbReference type="Proteomes" id="UP000264002"/>
    </source>
</evidence>
<dbReference type="Pfam" id="PF07883">
    <property type="entry name" value="Cupin_2"/>
    <property type="match status" value="1"/>
</dbReference>
<dbReference type="EMBL" id="QUWK01000016">
    <property type="protein sequence ID" value="RFU93900.1"/>
    <property type="molecule type" value="Genomic_DNA"/>
</dbReference>
<dbReference type="InterPro" id="IPR025499">
    <property type="entry name" value="KdgF"/>
</dbReference>
<evidence type="ECO:0000313" key="2">
    <source>
        <dbReference type="EMBL" id="RFU93900.1"/>
    </source>
</evidence>